<dbReference type="PATRIC" id="fig|294671.3.peg.1610"/>
<protein>
    <submittedName>
        <fullName evidence="1">Uncharacterized protein</fullName>
    </submittedName>
</protein>
<dbReference type="Proteomes" id="UP000066376">
    <property type="component" value="Chromosome"/>
</dbReference>
<evidence type="ECO:0000313" key="1">
    <source>
        <dbReference type="EMBL" id="AMK16101.1"/>
    </source>
</evidence>
<reference evidence="1 2" key="1">
    <citation type="journal article" date="2016" name="Genome Announc.">
        <title>Draft Genome Sequence of the Rumen Methanogen Methanobrevibacter olleyae YLM1.</title>
        <authorList>
            <person name="Kelly W.J."/>
            <person name="Li D."/>
            <person name="Lambie S.C."/>
            <person name="Cox F."/>
            <person name="Attwood G.T."/>
            <person name="Altermann E."/>
            <person name="Leahy S.C."/>
        </authorList>
    </citation>
    <scope>NUCLEOTIDE SEQUENCE [LARGE SCALE GENOMIC DNA]</scope>
    <source>
        <strain evidence="1 2">YLM1</strain>
    </source>
</reference>
<dbReference type="AlphaFoldDB" id="A0A126R1E3"/>
<dbReference type="RefSeq" id="WP_067148144.1">
    <property type="nucleotide sequence ID" value="NZ_CP014265.1"/>
</dbReference>
<accession>A0A126R1E3</accession>
<sequence>MNKKIIFLICVIGIIALLSISSAIAKNNDVESSDWVNITINNINFQIPPEYGGGRNTSEDYLLNNVFTFGLVSMDNDKSLRDNYGYESTNKEVYDVEEMEIDGHHAVAYYSHRNIVNHNVTYLFFESNKTFYALSYDGNDVNSTMKKIVSYSPKSSFSKEKFNEKLNTAQKDYIENQREYEEAYAYEEGYRNGYSKGTKSSRNKHDDYFAYYLFYKLGQRSRY</sequence>
<name>A0A126R1E3_METOL</name>
<dbReference type="EMBL" id="CP014265">
    <property type="protein sequence ID" value="AMK16101.1"/>
    <property type="molecule type" value="Genomic_DNA"/>
</dbReference>
<organism evidence="1 2">
    <name type="scientific">Methanobrevibacter olleyae</name>
    <dbReference type="NCBI Taxonomy" id="294671"/>
    <lineage>
        <taxon>Archaea</taxon>
        <taxon>Methanobacteriati</taxon>
        <taxon>Methanobacteriota</taxon>
        <taxon>Methanomada group</taxon>
        <taxon>Methanobacteria</taxon>
        <taxon>Methanobacteriales</taxon>
        <taxon>Methanobacteriaceae</taxon>
        <taxon>Methanobrevibacter</taxon>
    </lineage>
</organism>
<reference evidence="2" key="2">
    <citation type="submission" date="2016-02" db="EMBL/GenBank/DDBJ databases">
        <title>The draft genome sequence of the rumen methanogen Methanobrevibacter olleyae YLM1.</title>
        <authorList>
            <consortium name="New Zealand Agricultural Greenhouse Gas Research Centre/Pastoral Greenhouse Gas Research Consortium"/>
            <person name="Kelly W.J."/>
            <person name="Li D."/>
            <person name="Lambie S.C."/>
            <person name="Attwood G.T."/>
            <person name="Altermann E."/>
            <person name="Leahy S.C."/>
        </authorList>
    </citation>
    <scope>NUCLEOTIDE SEQUENCE [LARGE SCALE GENOMIC DNA]</scope>
    <source>
        <strain evidence="2">YLM1</strain>
    </source>
</reference>
<keyword evidence="2" id="KW-1185">Reference proteome</keyword>
<evidence type="ECO:0000313" key="2">
    <source>
        <dbReference type="Proteomes" id="UP000066376"/>
    </source>
</evidence>
<proteinExistence type="predicted"/>
<gene>
    <name evidence="1" type="ORF">YLM1_1546</name>
</gene>
<dbReference type="KEGG" id="mol:YLM1_1546"/>
<dbReference type="GeneID" id="28489864"/>